<proteinExistence type="predicted"/>
<keyword evidence="1" id="KW-0472">Membrane</keyword>
<keyword evidence="3" id="KW-1185">Reference proteome</keyword>
<protein>
    <submittedName>
        <fullName evidence="2">Uncharacterized protein</fullName>
    </submittedName>
</protein>
<sequence length="168" mass="18301">MLTSNRPKIPFCFRLFSFTCSLLFSLSTSSDLSLTGCLLLGLTSFPFLFCCSDGLSVVTGINIIVIVIVIVIAIVIVIVIVIIVCVVTYLKSTVLIIILFFIIVIDILVGVSSLLSSLLSSFTGGLLFHSPCRIVAKMSQSFTVFLGQFAFLIPLLQEVVYFLLLFGD</sequence>
<comment type="caution">
    <text evidence="2">The sequence shown here is derived from an EMBL/GenBank/DDBJ whole genome shotgun (WGS) entry which is preliminary data.</text>
</comment>
<feature type="transmembrane region" description="Helical" evidence="1">
    <location>
        <begin position="96"/>
        <end position="129"/>
    </location>
</feature>
<keyword evidence="1" id="KW-1133">Transmembrane helix</keyword>
<keyword evidence="1" id="KW-0812">Transmembrane</keyword>
<evidence type="ECO:0000256" key="1">
    <source>
        <dbReference type="SAM" id="Phobius"/>
    </source>
</evidence>
<feature type="transmembrane region" description="Helical" evidence="1">
    <location>
        <begin position="32"/>
        <end position="51"/>
    </location>
</feature>
<accession>A0A9P8TZI1</accession>
<dbReference type="AlphaFoldDB" id="A0A9P8TZI1"/>
<feature type="transmembrane region" description="Helical" evidence="1">
    <location>
        <begin position="141"/>
        <end position="166"/>
    </location>
</feature>
<organism evidence="2 3">
    <name type="scientific">Trichoderma cornu-damae</name>
    <dbReference type="NCBI Taxonomy" id="654480"/>
    <lineage>
        <taxon>Eukaryota</taxon>
        <taxon>Fungi</taxon>
        <taxon>Dikarya</taxon>
        <taxon>Ascomycota</taxon>
        <taxon>Pezizomycotina</taxon>
        <taxon>Sordariomycetes</taxon>
        <taxon>Hypocreomycetidae</taxon>
        <taxon>Hypocreales</taxon>
        <taxon>Hypocreaceae</taxon>
        <taxon>Trichoderma</taxon>
    </lineage>
</organism>
<evidence type="ECO:0000313" key="3">
    <source>
        <dbReference type="Proteomes" id="UP000827724"/>
    </source>
</evidence>
<dbReference type="EMBL" id="JAIWOZ010000001">
    <property type="protein sequence ID" value="KAH6610939.1"/>
    <property type="molecule type" value="Genomic_DNA"/>
</dbReference>
<feature type="transmembrane region" description="Helical" evidence="1">
    <location>
        <begin position="63"/>
        <end position="90"/>
    </location>
</feature>
<evidence type="ECO:0000313" key="2">
    <source>
        <dbReference type="EMBL" id="KAH6610939.1"/>
    </source>
</evidence>
<gene>
    <name evidence="2" type="ORF">Trco_000959</name>
</gene>
<reference evidence="2" key="1">
    <citation type="submission" date="2021-08" db="EMBL/GenBank/DDBJ databases">
        <title>Chromosome-Level Trichoderma cornu-damae using Hi-C Data.</title>
        <authorList>
            <person name="Kim C.S."/>
        </authorList>
    </citation>
    <scope>NUCLEOTIDE SEQUENCE</scope>
    <source>
        <strain evidence="2">KA19-0412C</strain>
    </source>
</reference>
<name>A0A9P8TZI1_9HYPO</name>
<dbReference type="Proteomes" id="UP000827724">
    <property type="component" value="Unassembled WGS sequence"/>
</dbReference>